<keyword evidence="1 5" id="KW-0004">4Fe-4S</keyword>
<feature type="binding site" evidence="5">
    <location>
        <position position="12"/>
    </location>
    <ligand>
        <name>[4Fe-4S] cluster</name>
        <dbReference type="ChEBI" id="CHEBI:49883"/>
    </ligand>
</feature>
<dbReference type="STRING" id="1798507.A3A34_03385"/>
<accession>A0A1F6EI56</accession>
<dbReference type="CDD" id="cd13944">
    <property type="entry name" value="lytB_ispH"/>
    <property type="match status" value="1"/>
</dbReference>
<feature type="binding site" evidence="5">
    <location>
        <position position="164"/>
    </location>
    <ligand>
        <name>(2E)-4-hydroxy-3-methylbut-2-enyl diphosphate</name>
        <dbReference type="ChEBI" id="CHEBI:128753"/>
    </ligand>
</feature>
<comment type="similarity">
    <text evidence="5">Belongs to the IspH family.</text>
</comment>
<feature type="binding site" evidence="5">
    <location>
        <position position="124"/>
    </location>
    <ligand>
        <name>(2E)-4-hydroxy-3-methylbut-2-enyl diphosphate</name>
        <dbReference type="ChEBI" id="CHEBI:128753"/>
    </ligand>
</feature>
<feature type="binding site" evidence="5">
    <location>
        <position position="266"/>
    </location>
    <ligand>
        <name>(2E)-4-hydroxy-3-methylbut-2-enyl diphosphate</name>
        <dbReference type="ChEBI" id="CHEBI:128753"/>
    </ligand>
</feature>
<evidence type="ECO:0000256" key="4">
    <source>
        <dbReference type="ARBA" id="ARBA00023014"/>
    </source>
</evidence>
<dbReference type="InterPro" id="IPR003451">
    <property type="entry name" value="LytB/IspH"/>
</dbReference>
<sequence length="313" mass="34242">MHVIFAKPRGFCAGVERAIAIVEGALSRFGLPLYVKHAVVHNRHEVERLEKLGVIFVEDVSEIPEGSRVILSAHGSPPECFTEARARNLGVIDAVCPLVVKVHSEVKHYASEGRTIILVGHRNHVEVIGTKGEAPNHTVVVESVEDAECIVVSDPEKVAYTTQTTLSVDDVKTIVEVLKRRFPDIVGPHKTDICYATQNRQDAVKVLAKRTNLILIVGSEESSNANRLVEVARTAGVPAYLIEDAGALSTKLFIGIRAVGVSSGASTPEALLDKIRTRLEKFGAVSFEEMRTEDERVRFSLPKMLTEKGGVRR</sequence>
<feature type="binding site" evidence="5">
    <location>
        <position position="124"/>
    </location>
    <ligand>
        <name>dimethylallyl diphosphate</name>
        <dbReference type="ChEBI" id="CHEBI:57623"/>
    </ligand>
</feature>
<dbReference type="Proteomes" id="UP000178587">
    <property type="component" value="Unassembled WGS sequence"/>
</dbReference>
<reference evidence="6 7" key="1">
    <citation type="journal article" date="2016" name="Nat. Commun.">
        <title>Thousands of microbial genomes shed light on interconnected biogeochemical processes in an aquifer system.</title>
        <authorList>
            <person name="Anantharaman K."/>
            <person name="Brown C.T."/>
            <person name="Hug L.A."/>
            <person name="Sharon I."/>
            <person name="Castelle C.J."/>
            <person name="Probst A.J."/>
            <person name="Thomas B.C."/>
            <person name="Singh A."/>
            <person name="Wilkins M.J."/>
            <person name="Karaoz U."/>
            <person name="Brodie E.L."/>
            <person name="Williams K.H."/>
            <person name="Hubbard S.S."/>
            <person name="Banfield J.F."/>
        </authorList>
    </citation>
    <scope>NUCLEOTIDE SEQUENCE [LARGE SCALE GENOMIC DNA]</scope>
</reference>
<feature type="binding site" evidence="5">
    <location>
        <position position="224"/>
    </location>
    <ligand>
        <name>isopentenyl diphosphate</name>
        <dbReference type="ChEBI" id="CHEBI:128769"/>
    </ligand>
</feature>
<feature type="binding site" evidence="5">
    <location>
        <position position="194"/>
    </location>
    <ligand>
        <name>[4Fe-4S] cluster</name>
        <dbReference type="ChEBI" id="CHEBI:49883"/>
    </ligand>
</feature>
<feature type="binding site" evidence="5">
    <location>
        <position position="41"/>
    </location>
    <ligand>
        <name>dimethylallyl diphosphate</name>
        <dbReference type="ChEBI" id="CHEBI:57623"/>
    </ligand>
</feature>
<dbReference type="GO" id="GO:0051745">
    <property type="term" value="F:4-hydroxy-3-methylbut-2-enyl diphosphate reductase activity"/>
    <property type="evidence" value="ECO:0007669"/>
    <property type="project" value="UniProtKB-UniRule"/>
</dbReference>
<feature type="active site" description="Proton donor" evidence="5">
    <location>
        <position position="126"/>
    </location>
</feature>
<keyword evidence="4 5" id="KW-0411">Iron-sulfur</keyword>
<feature type="binding site" evidence="5">
    <location>
        <position position="266"/>
    </location>
    <ligand>
        <name>dimethylallyl diphosphate</name>
        <dbReference type="ChEBI" id="CHEBI:57623"/>
    </ligand>
</feature>
<evidence type="ECO:0000256" key="2">
    <source>
        <dbReference type="ARBA" id="ARBA00022723"/>
    </source>
</evidence>
<evidence type="ECO:0000313" key="6">
    <source>
        <dbReference type="EMBL" id="OGG73297.1"/>
    </source>
</evidence>
<feature type="binding site" evidence="5">
    <location>
        <position position="74"/>
    </location>
    <ligand>
        <name>isopentenyl diphosphate</name>
        <dbReference type="ChEBI" id="CHEBI:128769"/>
    </ligand>
</feature>
<comment type="pathway">
    <text evidence="5">Isoprenoid biosynthesis; isopentenyl diphosphate biosynthesis via DXP pathway; isopentenyl diphosphate from 1-deoxy-D-xylulose 5-phosphate: step 6/6.</text>
</comment>
<dbReference type="GO" id="GO:0046872">
    <property type="term" value="F:metal ion binding"/>
    <property type="evidence" value="ECO:0007669"/>
    <property type="project" value="UniProtKB-KW"/>
</dbReference>
<feature type="binding site" evidence="5">
    <location>
        <position position="41"/>
    </location>
    <ligand>
        <name>isopentenyl diphosphate</name>
        <dbReference type="ChEBI" id="CHEBI:128769"/>
    </ligand>
</feature>
<dbReference type="AlphaFoldDB" id="A0A1F6EI56"/>
<dbReference type="GO" id="GO:0019288">
    <property type="term" value="P:isopentenyl diphosphate biosynthetic process, methylerythritol 4-phosphate pathway"/>
    <property type="evidence" value="ECO:0007669"/>
    <property type="project" value="UniProtKB-UniRule"/>
</dbReference>
<dbReference type="PANTHER" id="PTHR30426">
    <property type="entry name" value="4-HYDROXY-3-METHYLBUT-2-ENYL DIPHOSPHATE REDUCTASE"/>
    <property type="match status" value="1"/>
</dbReference>
<comment type="catalytic activity">
    <reaction evidence="5">
        <text>isopentenyl diphosphate + 2 oxidized [2Fe-2S]-[ferredoxin] + H2O = (2E)-4-hydroxy-3-methylbut-2-enyl diphosphate + 2 reduced [2Fe-2S]-[ferredoxin] + 2 H(+)</text>
        <dbReference type="Rhea" id="RHEA:24488"/>
        <dbReference type="Rhea" id="RHEA-COMP:10000"/>
        <dbReference type="Rhea" id="RHEA-COMP:10001"/>
        <dbReference type="ChEBI" id="CHEBI:15377"/>
        <dbReference type="ChEBI" id="CHEBI:15378"/>
        <dbReference type="ChEBI" id="CHEBI:33737"/>
        <dbReference type="ChEBI" id="CHEBI:33738"/>
        <dbReference type="ChEBI" id="CHEBI:128753"/>
        <dbReference type="ChEBI" id="CHEBI:128769"/>
        <dbReference type="EC" id="1.17.7.4"/>
    </reaction>
</comment>
<evidence type="ECO:0000256" key="5">
    <source>
        <dbReference type="HAMAP-Rule" id="MF_00191"/>
    </source>
</evidence>
<proteinExistence type="inferred from homology"/>
<protein>
    <recommendedName>
        <fullName evidence="5">4-hydroxy-3-methylbut-2-enyl diphosphate reductase</fullName>
        <shortName evidence="5">HMBPP reductase</shortName>
        <ecNumber evidence="5">1.17.7.4</ecNumber>
    </recommendedName>
</protein>
<comment type="catalytic activity">
    <reaction evidence="5">
        <text>dimethylallyl diphosphate + 2 oxidized [2Fe-2S]-[ferredoxin] + H2O = (2E)-4-hydroxy-3-methylbut-2-enyl diphosphate + 2 reduced [2Fe-2S]-[ferredoxin] + 2 H(+)</text>
        <dbReference type="Rhea" id="RHEA:24825"/>
        <dbReference type="Rhea" id="RHEA-COMP:10000"/>
        <dbReference type="Rhea" id="RHEA-COMP:10001"/>
        <dbReference type="ChEBI" id="CHEBI:15377"/>
        <dbReference type="ChEBI" id="CHEBI:15378"/>
        <dbReference type="ChEBI" id="CHEBI:33737"/>
        <dbReference type="ChEBI" id="CHEBI:33738"/>
        <dbReference type="ChEBI" id="CHEBI:57623"/>
        <dbReference type="ChEBI" id="CHEBI:128753"/>
        <dbReference type="EC" id="1.17.7.4"/>
    </reaction>
</comment>
<comment type="cofactor">
    <cofactor evidence="5">
        <name>[4Fe-4S] cluster</name>
        <dbReference type="ChEBI" id="CHEBI:49883"/>
    </cofactor>
    <text evidence="5">Binds 1 [4Fe-4S] cluster per subunit.</text>
</comment>
<keyword evidence="5" id="KW-0414">Isoprene biosynthesis</keyword>
<dbReference type="UniPathway" id="UPA00059">
    <property type="reaction ID" value="UER00105"/>
</dbReference>
<dbReference type="Gene3D" id="3.40.1010.20">
    <property type="entry name" value="4-hydroxy-3-methylbut-2-enyl diphosphate reductase, catalytic domain"/>
    <property type="match status" value="2"/>
</dbReference>
<feature type="binding site" evidence="5">
    <location>
        <position position="224"/>
    </location>
    <ligand>
        <name>dimethylallyl diphosphate</name>
        <dbReference type="ChEBI" id="CHEBI:57623"/>
    </ligand>
</feature>
<feature type="binding site" evidence="5">
    <location>
        <position position="74"/>
    </location>
    <ligand>
        <name>(2E)-4-hydroxy-3-methylbut-2-enyl diphosphate</name>
        <dbReference type="ChEBI" id="CHEBI:128753"/>
    </ligand>
</feature>
<dbReference type="GO" id="GO:0016114">
    <property type="term" value="P:terpenoid biosynthetic process"/>
    <property type="evidence" value="ECO:0007669"/>
    <property type="project" value="UniProtKB-UniRule"/>
</dbReference>
<dbReference type="EMBL" id="MFLU01000022">
    <property type="protein sequence ID" value="OGG73297.1"/>
    <property type="molecule type" value="Genomic_DNA"/>
</dbReference>
<dbReference type="NCBIfam" id="NF002190">
    <property type="entry name" value="PRK01045.1-4"/>
    <property type="match status" value="1"/>
</dbReference>
<feature type="binding site" evidence="5">
    <location>
        <position position="223"/>
    </location>
    <ligand>
        <name>(2E)-4-hydroxy-3-methylbut-2-enyl diphosphate</name>
        <dbReference type="ChEBI" id="CHEBI:128753"/>
    </ligand>
</feature>
<dbReference type="GO" id="GO:0050992">
    <property type="term" value="P:dimethylallyl diphosphate biosynthetic process"/>
    <property type="evidence" value="ECO:0007669"/>
    <property type="project" value="UniProtKB-UniRule"/>
</dbReference>
<gene>
    <name evidence="5" type="primary">ispH</name>
    <name evidence="6" type="ORF">A3A34_03385</name>
</gene>
<dbReference type="Pfam" id="PF02401">
    <property type="entry name" value="LYTB"/>
    <property type="match status" value="1"/>
</dbReference>
<dbReference type="NCBIfam" id="TIGR00216">
    <property type="entry name" value="ispH_lytB"/>
    <property type="match status" value="1"/>
</dbReference>
<keyword evidence="3 5" id="KW-0408">Iron</keyword>
<keyword evidence="2 5" id="KW-0479">Metal-binding</keyword>
<feature type="binding site" evidence="5">
    <location>
        <position position="96"/>
    </location>
    <ligand>
        <name>[4Fe-4S] cluster</name>
        <dbReference type="ChEBI" id="CHEBI:49883"/>
    </ligand>
</feature>
<dbReference type="GO" id="GO:0051539">
    <property type="term" value="F:4 iron, 4 sulfur cluster binding"/>
    <property type="evidence" value="ECO:0007669"/>
    <property type="project" value="UniProtKB-UniRule"/>
</dbReference>
<feature type="binding site" evidence="5">
    <location>
        <position position="224"/>
    </location>
    <ligand>
        <name>(2E)-4-hydroxy-3-methylbut-2-enyl diphosphate</name>
        <dbReference type="ChEBI" id="CHEBI:128753"/>
    </ligand>
</feature>
<name>A0A1F6EI56_9BACT</name>
<evidence type="ECO:0000256" key="1">
    <source>
        <dbReference type="ARBA" id="ARBA00022485"/>
    </source>
</evidence>
<dbReference type="PANTHER" id="PTHR30426:SF0">
    <property type="entry name" value="4-HYDROXY-3-METHYLBUT-2-ENYL DIPHOSPHATE REDUCTASE"/>
    <property type="match status" value="1"/>
</dbReference>
<organism evidence="6 7">
    <name type="scientific">Candidatus Kaiserbacteria bacterium RIFCSPLOWO2_01_FULL_50_24</name>
    <dbReference type="NCBI Taxonomy" id="1798507"/>
    <lineage>
        <taxon>Bacteria</taxon>
        <taxon>Candidatus Kaiseribacteriota</taxon>
    </lineage>
</organism>
<feature type="binding site" evidence="5">
    <location>
        <position position="266"/>
    </location>
    <ligand>
        <name>isopentenyl diphosphate</name>
        <dbReference type="ChEBI" id="CHEBI:128769"/>
    </ligand>
</feature>
<feature type="binding site" evidence="5">
    <location>
        <position position="74"/>
    </location>
    <ligand>
        <name>dimethylallyl diphosphate</name>
        <dbReference type="ChEBI" id="CHEBI:57623"/>
    </ligand>
</feature>
<feature type="binding site" evidence="5">
    <location>
        <position position="222"/>
    </location>
    <ligand>
        <name>dimethylallyl diphosphate</name>
        <dbReference type="ChEBI" id="CHEBI:57623"/>
    </ligand>
</feature>
<feature type="binding site" evidence="5">
    <location>
        <position position="41"/>
    </location>
    <ligand>
        <name>(2E)-4-hydroxy-3-methylbut-2-enyl diphosphate</name>
        <dbReference type="ChEBI" id="CHEBI:128753"/>
    </ligand>
</feature>
<feature type="binding site" evidence="5">
    <location>
        <position position="222"/>
    </location>
    <ligand>
        <name>(2E)-4-hydroxy-3-methylbut-2-enyl diphosphate</name>
        <dbReference type="ChEBI" id="CHEBI:128753"/>
    </ligand>
</feature>
<comment type="pathway">
    <text evidence="5">Isoprenoid biosynthesis; dimethylallyl diphosphate biosynthesis; dimethylallyl diphosphate from (2E)-4-hydroxy-3-methylbutenyl diphosphate: step 1/1.</text>
</comment>
<feature type="binding site" evidence="5">
    <location>
        <position position="222"/>
    </location>
    <ligand>
        <name>isopentenyl diphosphate</name>
        <dbReference type="ChEBI" id="CHEBI:128769"/>
    </ligand>
</feature>
<comment type="caution">
    <text evidence="6">The sequence shown here is derived from an EMBL/GenBank/DDBJ whole genome shotgun (WGS) entry which is preliminary data.</text>
</comment>
<comment type="function">
    <text evidence="5">Catalyzes the conversion of 1-hydroxy-2-methyl-2-(E)-butenyl 4-diphosphate (HMBPP) into a mixture of isopentenyl diphosphate (IPP) and dimethylallyl diphosphate (DMAPP). Acts in the terminal step of the DOXP/MEP pathway for isoprenoid precursor biosynthesis.</text>
</comment>
<evidence type="ECO:0000256" key="3">
    <source>
        <dbReference type="ARBA" id="ARBA00023004"/>
    </source>
</evidence>
<dbReference type="UniPathway" id="UPA00056">
    <property type="reaction ID" value="UER00097"/>
</dbReference>
<evidence type="ECO:0000313" key="7">
    <source>
        <dbReference type="Proteomes" id="UP000178587"/>
    </source>
</evidence>
<dbReference type="Gene3D" id="3.40.50.11270">
    <property type="match status" value="1"/>
</dbReference>
<feature type="binding site" evidence="5">
    <location>
        <position position="124"/>
    </location>
    <ligand>
        <name>isopentenyl diphosphate</name>
        <dbReference type="ChEBI" id="CHEBI:128769"/>
    </ligand>
</feature>
<keyword evidence="5" id="KW-0560">Oxidoreductase</keyword>
<feature type="binding site" evidence="5">
    <location>
        <position position="223"/>
    </location>
    <ligand>
        <name>dimethylallyl diphosphate</name>
        <dbReference type="ChEBI" id="CHEBI:57623"/>
    </ligand>
</feature>
<dbReference type="EC" id="1.17.7.4" evidence="5"/>
<feature type="binding site" evidence="5">
    <location>
        <position position="223"/>
    </location>
    <ligand>
        <name>isopentenyl diphosphate</name>
        <dbReference type="ChEBI" id="CHEBI:128769"/>
    </ligand>
</feature>
<dbReference type="HAMAP" id="MF_00191">
    <property type="entry name" value="IspH"/>
    <property type="match status" value="1"/>
</dbReference>